<dbReference type="PANTHER" id="PTHR33395">
    <property type="entry name" value="TRANSCRIPTASE, PUTATIVE-RELATED-RELATED"/>
    <property type="match status" value="1"/>
</dbReference>
<name>A0AAN7NSZ8_MYCAM</name>
<gene>
    <name evidence="1" type="ORF">QYF61_015405</name>
</gene>
<dbReference type="Proteomes" id="UP001333110">
    <property type="component" value="Unassembled WGS sequence"/>
</dbReference>
<accession>A0AAN7NSZ8</accession>
<organism evidence="1 2">
    <name type="scientific">Mycteria americana</name>
    <name type="common">Wood stork</name>
    <dbReference type="NCBI Taxonomy" id="33587"/>
    <lineage>
        <taxon>Eukaryota</taxon>
        <taxon>Metazoa</taxon>
        <taxon>Chordata</taxon>
        <taxon>Craniata</taxon>
        <taxon>Vertebrata</taxon>
        <taxon>Euteleostomi</taxon>
        <taxon>Archelosauria</taxon>
        <taxon>Archosauria</taxon>
        <taxon>Dinosauria</taxon>
        <taxon>Saurischia</taxon>
        <taxon>Theropoda</taxon>
        <taxon>Coelurosauria</taxon>
        <taxon>Aves</taxon>
        <taxon>Neognathae</taxon>
        <taxon>Neoaves</taxon>
        <taxon>Aequornithes</taxon>
        <taxon>Ciconiiformes</taxon>
        <taxon>Ciconiidae</taxon>
        <taxon>Mycteria</taxon>
    </lineage>
</organism>
<evidence type="ECO:0000313" key="1">
    <source>
        <dbReference type="EMBL" id="KAK4831102.1"/>
    </source>
</evidence>
<proteinExistence type="predicted"/>
<evidence type="ECO:0000313" key="2">
    <source>
        <dbReference type="Proteomes" id="UP001333110"/>
    </source>
</evidence>
<sequence length="543" mass="61837">MIREVKGADKEKLQRGKKLEIGLGRWSRDGTAEGNGQYNSGYTYRAHYSSLLSSSGLLLSSTCLLTKARLSVQCSGIHRWNGELLEQWSFLNVVKRSQAQMWAVPVRDVRSVKQRHCQPHGCSSSMSWLDLDQAPLAHALLLNVCLYRADEHGVERPLAKQSQFPQPLLISLVLQTLHQLRCPSLDTLQHLNVSLVVRGPKLNTGFEMNCENGVELWHFAMREKIPGLSILAERDIARRDDCVLYKQNNKLWEKEVCFSTKGKYSLLPTLGEKKHWATWTSWLPKSPPEERRRVEVLLVYVDYLKHIKEERRQGRCLAGPVTNKKELVKGAKAQSWLQQTQDCRAENLERNEQGKAGVRKAKAQLELKPDREVKVNRKGFCRYAGSKRKAEENMGPLLHGAEDTVTKDMEKAERWVDITPIFKEGKKKDPGNERPVCLALVPGKVMEQILLEAKSKYMKDKKVIANSQYEEIVDIVNILQSFDMFFYSILIVKLVKYGWISGLQGGWKVGLAIGSKNDQWYKVHLAVGYQWHLSGMDTGASTV</sequence>
<dbReference type="PANTHER" id="PTHR33395:SF22">
    <property type="entry name" value="REVERSE TRANSCRIPTASE DOMAIN-CONTAINING PROTEIN"/>
    <property type="match status" value="1"/>
</dbReference>
<protein>
    <submittedName>
        <fullName evidence="1">Uncharacterized protein</fullName>
    </submittedName>
</protein>
<dbReference type="EMBL" id="JAUNZN010000001">
    <property type="protein sequence ID" value="KAK4831102.1"/>
    <property type="molecule type" value="Genomic_DNA"/>
</dbReference>
<dbReference type="AlphaFoldDB" id="A0AAN7NSZ8"/>
<dbReference type="GO" id="GO:0061343">
    <property type="term" value="P:cell adhesion involved in heart morphogenesis"/>
    <property type="evidence" value="ECO:0007669"/>
    <property type="project" value="TreeGrafter"/>
</dbReference>
<dbReference type="GO" id="GO:0007508">
    <property type="term" value="P:larval heart development"/>
    <property type="evidence" value="ECO:0007669"/>
    <property type="project" value="TreeGrafter"/>
</dbReference>
<comment type="caution">
    <text evidence="1">The sequence shown here is derived from an EMBL/GenBank/DDBJ whole genome shotgun (WGS) entry which is preliminary data.</text>
</comment>
<keyword evidence="2" id="KW-1185">Reference proteome</keyword>
<dbReference type="GO" id="GO:0031012">
    <property type="term" value="C:extracellular matrix"/>
    <property type="evidence" value="ECO:0007669"/>
    <property type="project" value="TreeGrafter"/>
</dbReference>
<reference evidence="1 2" key="1">
    <citation type="journal article" date="2023" name="J. Hered.">
        <title>Chromosome-level genome of the wood stork (Mycteria americana) provides insight into avian chromosome evolution.</title>
        <authorList>
            <person name="Flamio R. Jr."/>
            <person name="Ramstad K.M."/>
        </authorList>
    </citation>
    <scope>NUCLEOTIDE SEQUENCE [LARGE SCALE GENOMIC DNA]</scope>
    <source>
        <strain evidence="1">JAX WOST 10</strain>
    </source>
</reference>